<organism evidence="2 3">
    <name type="scientific">Tahibacter aquaticus</name>
    <dbReference type="NCBI Taxonomy" id="520092"/>
    <lineage>
        <taxon>Bacteria</taxon>
        <taxon>Pseudomonadati</taxon>
        <taxon>Pseudomonadota</taxon>
        <taxon>Gammaproteobacteria</taxon>
        <taxon>Lysobacterales</taxon>
        <taxon>Rhodanobacteraceae</taxon>
        <taxon>Tahibacter</taxon>
    </lineage>
</organism>
<evidence type="ECO:0008006" key="4">
    <source>
        <dbReference type="Google" id="ProtNLM"/>
    </source>
</evidence>
<dbReference type="OrthoDB" id="6847547at2"/>
<feature type="chain" id="PRO_5020418938" description="DUF1566 domain-containing protein" evidence="1">
    <location>
        <begin position="21"/>
        <end position="200"/>
    </location>
</feature>
<feature type="signal peptide" evidence="1">
    <location>
        <begin position="1"/>
        <end position="20"/>
    </location>
</feature>
<accession>A0A4R6Z9C1</accession>
<sequence length="200" mass="21026">MPRQLLAVLLSFLPAIAAQAQEARGMSWGSSSNDATGSGVVFVGCHGLPRSAQGGCDAYQGDTDCRLALPLLCISVDGRPRPGGLITAGKGHAMPADFYAGWAAGEVRAGWRVAGLRLRSRAAADALCATQFGNGWRLAEFHDGVREGSGENGVPASHGGWAFYANGALAQDTRYWVANFDTAANCWDKSAVQQMPQISR</sequence>
<comment type="caution">
    <text evidence="2">The sequence shown here is derived from an EMBL/GenBank/DDBJ whole genome shotgun (WGS) entry which is preliminary data.</text>
</comment>
<keyword evidence="1" id="KW-0732">Signal</keyword>
<dbReference type="AlphaFoldDB" id="A0A4R6Z9C1"/>
<gene>
    <name evidence="2" type="ORF">DFR29_101127</name>
</gene>
<dbReference type="RefSeq" id="WP_133816630.1">
    <property type="nucleotide sequence ID" value="NZ_SNZH01000001.1"/>
</dbReference>
<reference evidence="2 3" key="1">
    <citation type="submission" date="2019-03" db="EMBL/GenBank/DDBJ databases">
        <title>Genomic Encyclopedia of Type Strains, Phase IV (KMG-IV): sequencing the most valuable type-strain genomes for metagenomic binning, comparative biology and taxonomic classification.</title>
        <authorList>
            <person name="Goeker M."/>
        </authorList>
    </citation>
    <scope>NUCLEOTIDE SEQUENCE [LARGE SCALE GENOMIC DNA]</scope>
    <source>
        <strain evidence="2 3">DSM 21667</strain>
    </source>
</reference>
<keyword evidence="3" id="KW-1185">Reference proteome</keyword>
<dbReference type="Proteomes" id="UP000295293">
    <property type="component" value="Unassembled WGS sequence"/>
</dbReference>
<evidence type="ECO:0000313" key="3">
    <source>
        <dbReference type="Proteomes" id="UP000295293"/>
    </source>
</evidence>
<protein>
    <recommendedName>
        <fullName evidence="4">DUF1566 domain-containing protein</fullName>
    </recommendedName>
</protein>
<evidence type="ECO:0000256" key="1">
    <source>
        <dbReference type="SAM" id="SignalP"/>
    </source>
</evidence>
<name>A0A4R6Z9C1_9GAMM</name>
<dbReference type="EMBL" id="SNZH01000001">
    <property type="protein sequence ID" value="TDR48507.1"/>
    <property type="molecule type" value="Genomic_DNA"/>
</dbReference>
<evidence type="ECO:0000313" key="2">
    <source>
        <dbReference type="EMBL" id="TDR48507.1"/>
    </source>
</evidence>
<proteinExistence type="predicted"/>